<comment type="caution">
    <text evidence="3">The sequence shown here is derived from an EMBL/GenBank/DDBJ whole genome shotgun (WGS) entry which is preliminary data.</text>
</comment>
<organism evidence="3 4">
    <name type="scientific">Protopolystoma xenopodis</name>
    <dbReference type="NCBI Taxonomy" id="117903"/>
    <lineage>
        <taxon>Eukaryota</taxon>
        <taxon>Metazoa</taxon>
        <taxon>Spiralia</taxon>
        <taxon>Lophotrochozoa</taxon>
        <taxon>Platyhelminthes</taxon>
        <taxon>Monogenea</taxon>
        <taxon>Polyopisthocotylea</taxon>
        <taxon>Polystomatidea</taxon>
        <taxon>Polystomatidae</taxon>
        <taxon>Protopolystoma</taxon>
    </lineage>
</organism>
<dbReference type="Proteomes" id="UP000784294">
    <property type="component" value="Unassembled WGS sequence"/>
</dbReference>
<dbReference type="AlphaFoldDB" id="A0A448WD89"/>
<keyword evidence="4" id="KW-1185">Reference proteome</keyword>
<protein>
    <recommendedName>
        <fullName evidence="2">PA domain-containing protein</fullName>
    </recommendedName>
</protein>
<dbReference type="Gene3D" id="3.50.30.30">
    <property type="match status" value="1"/>
</dbReference>
<feature type="region of interest" description="Disordered" evidence="1">
    <location>
        <begin position="1"/>
        <end position="56"/>
    </location>
</feature>
<reference evidence="3" key="1">
    <citation type="submission" date="2018-11" db="EMBL/GenBank/DDBJ databases">
        <authorList>
            <consortium name="Pathogen Informatics"/>
        </authorList>
    </citation>
    <scope>NUCLEOTIDE SEQUENCE</scope>
</reference>
<evidence type="ECO:0000259" key="2">
    <source>
        <dbReference type="Pfam" id="PF02225"/>
    </source>
</evidence>
<feature type="compositionally biased region" description="Low complexity" evidence="1">
    <location>
        <begin position="89"/>
        <end position="106"/>
    </location>
</feature>
<evidence type="ECO:0000313" key="4">
    <source>
        <dbReference type="Proteomes" id="UP000784294"/>
    </source>
</evidence>
<dbReference type="OrthoDB" id="8118055at2759"/>
<dbReference type="InterPro" id="IPR003137">
    <property type="entry name" value="PA_domain"/>
</dbReference>
<name>A0A448WD89_9PLAT</name>
<dbReference type="InterPro" id="IPR046450">
    <property type="entry name" value="PA_dom_sf"/>
</dbReference>
<dbReference type="EMBL" id="CAAALY010005065">
    <property type="protein sequence ID" value="VEL08921.1"/>
    <property type="molecule type" value="Genomic_DNA"/>
</dbReference>
<feature type="region of interest" description="Disordered" evidence="1">
    <location>
        <begin position="85"/>
        <end position="106"/>
    </location>
</feature>
<proteinExistence type="predicted"/>
<feature type="domain" description="PA" evidence="2">
    <location>
        <begin position="138"/>
        <end position="216"/>
    </location>
</feature>
<dbReference type="SUPFAM" id="SSF52025">
    <property type="entry name" value="PA domain"/>
    <property type="match status" value="1"/>
</dbReference>
<sequence length="308" mass="32113">MGVQLLAGPAGFGKYPNKRLLGNPSFSSPSSPFPSPFSPFSPSSPSSPSSSSSSSGKMAHLGPVFGQLRFAVPIDACQTIQPLGPAARLPTPLSTSTGSESSLTGPDSLVAADLPDAWLTWSEWDTKLAVEQMVGFGPIKGSIVVVRRGECVFIQKARNLEAAGALGGIVIDSDPTTSSATVPVFSMSGDEQSLGQPNGGINIPFVFLFSAEGRQLISSMATTWIQKANSDMLRSSGVDLTVTSGPDSPAGVHTSPNLSLHKNEFFSQFITNGLEDGAVHTSVAHKNLHMHETSEDKSIANTNVSDAP</sequence>
<accession>A0A448WD89</accession>
<gene>
    <name evidence="3" type="ORF">PXEA_LOCUS2361</name>
</gene>
<evidence type="ECO:0000313" key="3">
    <source>
        <dbReference type="EMBL" id="VEL08921.1"/>
    </source>
</evidence>
<dbReference type="Pfam" id="PF02225">
    <property type="entry name" value="PA"/>
    <property type="match status" value="1"/>
</dbReference>
<evidence type="ECO:0000256" key="1">
    <source>
        <dbReference type="SAM" id="MobiDB-lite"/>
    </source>
</evidence>
<feature type="compositionally biased region" description="Low complexity" evidence="1">
    <location>
        <begin position="40"/>
        <end position="55"/>
    </location>
</feature>